<keyword evidence="2 4" id="KW-0012">Acyltransferase</keyword>
<accession>A0A7W5HMY7</accession>
<dbReference type="InterPro" id="IPR050832">
    <property type="entry name" value="Bact_Acetyltransf"/>
</dbReference>
<organism evidence="4 5">
    <name type="scientific">Halomonas stenophila</name>
    <dbReference type="NCBI Taxonomy" id="795312"/>
    <lineage>
        <taxon>Bacteria</taxon>
        <taxon>Pseudomonadati</taxon>
        <taxon>Pseudomonadota</taxon>
        <taxon>Gammaproteobacteria</taxon>
        <taxon>Oceanospirillales</taxon>
        <taxon>Halomonadaceae</taxon>
        <taxon>Halomonas</taxon>
    </lineage>
</organism>
<dbReference type="CDD" id="cd04301">
    <property type="entry name" value="NAT_SF"/>
    <property type="match status" value="1"/>
</dbReference>
<reference evidence="4 5" key="1">
    <citation type="submission" date="2020-08" db="EMBL/GenBank/DDBJ databases">
        <title>Genomic Encyclopedia of Type Strains, Phase III (KMG-III): the genomes of soil and plant-associated and newly described type strains.</title>
        <authorList>
            <person name="Whitman W."/>
        </authorList>
    </citation>
    <scope>NUCLEOTIDE SEQUENCE [LARGE SCALE GENOMIC DNA]</scope>
    <source>
        <strain evidence="4 5">CECT 7744</strain>
    </source>
</reference>
<dbReference type="PANTHER" id="PTHR43877">
    <property type="entry name" value="AMINOALKYLPHOSPHONATE N-ACETYLTRANSFERASE-RELATED-RELATED"/>
    <property type="match status" value="1"/>
</dbReference>
<dbReference type="Proteomes" id="UP000518892">
    <property type="component" value="Unassembled WGS sequence"/>
</dbReference>
<proteinExistence type="predicted"/>
<keyword evidence="1 4" id="KW-0808">Transferase</keyword>
<dbReference type="EMBL" id="JACHXR010000020">
    <property type="protein sequence ID" value="MBB3233058.1"/>
    <property type="molecule type" value="Genomic_DNA"/>
</dbReference>
<evidence type="ECO:0000259" key="3">
    <source>
        <dbReference type="PROSITE" id="PS51186"/>
    </source>
</evidence>
<dbReference type="PANTHER" id="PTHR43877:SF2">
    <property type="entry name" value="AMINOALKYLPHOSPHONATE N-ACETYLTRANSFERASE-RELATED"/>
    <property type="match status" value="1"/>
</dbReference>
<dbReference type="InterPro" id="IPR000182">
    <property type="entry name" value="GNAT_dom"/>
</dbReference>
<evidence type="ECO:0000313" key="4">
    <source>
        <dbReference type="EMBL" id="MBB3233058.1"/>
    </source>
</evidence>
<dbReference type="SUPFAM" id="SSF55729">
    <property type="entry name" value="Acyl-CoA N-acyltransferases (Nat)"/>
    <property type="match status" value="1"/>
</dbReference>
<dbReference type="EC" id="2.3.1.267" evidence="4"/>
<sequence>MPERRLRRLTGADLPALVALERAGQIRPWPTTRLEAALASADHAVLGLEEAGLLVGHAVVARQPFDAELEAILVAPAHRGRGLAAELLRGVIEQARSWGSERLLLEVRAGNAPAIALYRRSGLVEDGRRRGYYPPLAGTLREDALLMSRPLGGA</sequence>
<dbReference type="Gene3D" id="3.40.630.30">
    <property type="match status" value="1"/>
</dbReference>
<dbReference type="RefSeq" id="WP_183385465.1">
    <property type="nucleotide sequence ID" value="NZ_JACHXR010000020.1"/>
</dbReference>
<gene>
    <name evidence="4" type="ORF">FHR97_003941</name>
</gene>
<keyword evidence="5" id="KW-1185">Reference proteome</keyword>
<dbReference type="InterPro" id="IPR016181">
    <property type="entry name" value="Acyl_CoA_acyltransferase"/>
</dbReference>
<comment type="caution">
    <text evidence="4">The sequence shown here is derived from an EMBL/GenBank/DDBJ whole genome shotgun (WGS) entry which is preliminary data.</text>
</comment>
<dbReference type="GO" id="GO:0008999">
    <property type="term" value="F:protein-N-terminal-alanine acetyltransferase activity"/>
    <property type="evidence" value="ECO:0007669"/>
    <property type="project" value="UniProtKB-EC"/>
</dbReference>
<feature type="domain" description="N-acetyltransferase" evidence="3">
    <location>
        <begin position="4"/>
        <end position="152"/>
    </location>
</feature>
<dbReference type="AlphaFoldDB" id="A0A7W5HMY7"/>
<protein>
    <submittedName>
        <fullName evidence="4">Ribosomal-protein-alanine N-acetyltransferase</fullName>
        <ecNumber evidence="4">2.3.1.267</ecNumber>
    </submittedName>
</protein>
<evidence type="ECO:0000256" key="2">
    <source>
        <dbReference type="ARBA" id="ARBA00023315"/>
    </source>
</evidence>
<dbReference type="Pfam" id="PF00583">
    <property type="entry name" value="Acetyltransf_1"/>
    <property type="match status" value="1"/>
</dbReference>
<dbReference type="PROSITE" id="PS51186">
    <property type="entry name" value="GNAT"/>
    <property type="match status" value="1"/>
</dbReference>
<name>A0A7W5HMY7_9GAMM</name>
<evidence type="ECO:0000256" key="1">
    <source>
        <dbReference type="ARBA" id="ARBA00022679"/>
    </source>
</evidence>
<evidence type="ECO:0000313" key="5">
    <source>
        <dbReference type="Proteomes" id="UP000518892"/>
    </source>
</evidence>